<keyword evidence="6 11" id="KW-0418">Kinase</keyword>
<dbReference type="RefSeq" id="WP_031575266.1">
    <property type="nucleotide sequence ID" value="NZ_FNDZ01000003.1"/>
</dbReference>
<keyword evidence="3" id="KW-0597">Phosphoprotein</keyword>
<dbReference type="SUPFAM" id="SSF55874">
    <property type="entry name" value="ATPase domain of HSP90 chaperone/DNA topoisomerase II/histidine kinase"/>
    <property type="match status" value="1"/>
</dbReference>
<evidence type="ECO:0000256" key="3">
    <source>
        <dbReference type="ARBA" id="ARBA00022553"/>
    </source>
</evidence>
<dbReference type="Pfam" id="PF07730">
    <property type="entry name" value="HisKA_3"/>
    <property type="match status" value="1"/>
</dbReference>
<feature type="transmembrane region" description="Helical" evidence="9">
    <location>
        <begin position="12"/>
        <end position="29"/>
    </location>
</feature>
<evidence type="ECO:0000256" key="5">
    <source>
        <dbReference type="ARBA" id="ARBA00022741"/>
    </source>
</evidence>
<feature type="transmembrane region" description="Helical" evidence="9">
    <location>
        <begin position="113"/>
        <end position="130"/>
    </location>
</feature>
<dbReference type="GO" id="GO:0046983">
    <property type="term" value="F:protein dimerization activity"/>
    <property type="evidence" value="ECO:0007669"/>
    <property type="project" value="InterPro"/>
</dbReference>
<dbReference type="InterPro" id="IPR036890">
    <property type="entry name" value="HATPase_C_sf"/>
</dbReference>
<dbReference type="PANTHER" id="PTHR24421">
    <property type="entry name" value="NITRATE/NITRITE SENSOR PROTEIN NARX-RELATED"/>
    <property type="match status" value="1"/>
</dbReference>
<sequence>MKRNTRVLDPDHLIIWYYGLLYAGVFGWMIREKEPLVFLFYLISIMLLLVVWRIRESKWIVFTLILALSFLSLLVPEIRASMLMYLFYFFSGAYYVQGILTVLLFLFEPSVSIRVLALFVGSTAVLFSFWRKDHAHHWQREYQLRKRVYEQEEMENILLGEQKHLEMMSRLKERQRIAEVLHDELGHELTAAHLSLKAGLTLSTKENRKAEEALQKSLLRLEGGLTKLKEAVRQIEPVQESLLDTFHALFEDASCEVEFNLKGDISRLMPYQEQLLYSALKEGMTNILKHASPTYIRVELEVLAAVIRLKVENDGVKGEGGTSMGSGLRFMRKRLEVVHGTVSVRGEKGKFFLLLVLPLQGGENG</sequence>
<accession>A0A1G8LPD7</accession>
<dbReference type="EC" id="2.7.13.3" evidence="2"/>
<dbReference type="AlphaFoldDB" id="A0A1G8LPD7"/>
<name>A0A1G8LPD7_9CLOT</name>
<comment type="catalytic activity">
    <reaction evidence="1">
        <text>ATP + protein L-histidine = ADP + protein N-phospho-L-histidine.</text>
        <dbReference type="EC" id="2.7.13.3"/>
    </reaction>
</comment>
<dbReference type="Proteomes" id="UP000183255">
    <property type="component" value="Unassembled WGS sequence"/>
</dbReference>
<evidence type="ECO:0000256" key="6">
    <source>
        <dbReference type="ARBA" id="ARBA00022777"/>
    </source>
</evidence>
<dbReference type="InterPro" id="IPR011712">
    <property type="entry name" value="Sig_transdc_His_kin_sub3_dim/P"/>
</dbReference>
<evidence type="ECO:0000256" key="8">
    <source>
        <dbReference type="ARBA" id="ARBA00023012"/>
    </source>
</evidence>
<evidence type="ECO:0000256" key="1">
    <source>
        <dbReference type="ARBA" id="ARBA00000085"/>
    </source>
</evidence>
<dbReference type="PANTHER" id="PTHR24421:SF10">
    <property type="entry name" value="NITRATE_NITRITE SENSOR PROTEIN NARQ"/>
    <property type="match status" value="1"/>
</dbReference>
<keyword evidence="7" id="KW-0067">ATP-binding</keyword>
<dbReference type="GO" id="GO:0000155">
    <property type="term" value="F:phosphorelay sensor kinase activity"/>
    <property type="evidence" value="ECO:0007669"/>
    <property type="project" value="InterPro"/>
</dbReference>
<keyword evidence="4" id="KW-0808">Transferase</keyword>
<organism evidence="11 12">
    <name type="scientific">Proteiniclasticum ruminis</name>
    <dbReference type="NCBI Taxonomy" id="398199"/>
    <lineage>
        <taxon>Bacteria</taxon>
        <taxon>Bacillati</taxon>
        <taxon>Bacillota</taxon>
        <taxon>Clostridia</taxon>
        <taxon>Eubacteriales</taxon>
        <taxon>Clostridiaceae</taxon>
        <taxon>Proteiniclasticum</taxon>
    </lineage>
</organism>
<evidence type="ECO:0000256" key="2">
    <source>
        <dbReference type="ARBA" id="ARBA00012438"/>
    </source>
</evidence>
<evidence type="ECO:0000256" key="4">
    <source>
        <dbReference type="ARBA" id="ARBA00022679"/>
    </source>
</evidence>
<proteinExistence type="predicted"/>
<evidence type="ECO:0000313" key="11">
    <source>
        <dbReference type="EMBL" id="SDI57495.1"/>
    </source>
</evidence>
<evidence type="ECO:0000256" key="9">
    <source>
        <dbReference type="SAM" id="Phobius"/>
    </source>
</evidence>
<keyword evidence="9" id="KW-0472">Membrane</keyword>
<feature type="transmembrane region" description="Helical" evidence="9">
    <location>
        <begin position="85"/>
        <end position="107"/>
    </location>
</feature>
<feature type="domain" description="Signal transduction histidine kinase subgroup 3 dimerisation and phosphoacceptor" evidence="10">
    <location>
        <begin position="173"/>
        <end position="239"/>
    </location>
</feature>
<keyword evidence="8" id="KW-0902">Two-component regulatory system</keyword>
<dbReference type="GO" id="GO:0005524">
    <property type="term" value="F:ATP binding"/>
    <property type="evidence" value="ECO:0007669"/>
    <property type="project" value="UniProtKB-KW"/>
</dbReference>
<keyword evidence="9" id="KW-1133">Transmembrane helix</keyword>
<feature type="transmembrane region" description="Helical" evidence="9">
    <location>
        <begin position="36"/>
        <end position="54"/>
    </location>
</feature>
<protein>
    <recommendedName>
        <fullName evidence="2">histidine kinase</fullName>
        <ecNumber evidence="2">2.7.13.3</ecNumber>
    </recommendedName>
</protein>
<dbReference type="InterPro" id="IPR050482">
    <property type="entry name" value="Sensor_HK_TwoCompSys"/>
</dbReference>
<dbReference type="Gene3D" id="1.20.5.1930">
    <property type="match status" value="1"/>
</dbReference>
<dbReference type="EMBL" id="FNDZ01000003">
    <property type="protein sequence ID" value="SDI57495.1"/>
    <property type="molecule type" value="Genomic_DNA"/>
</dbReference>
<keyword evidence="5" id="KW-0547">Nucleotide-binding</keyword>
<gene>
    <name evidence="11" type="ORF">SAMN05421804_103141</name>
</gene>
<dbReference type="GO" id="GO:0016020">
    <property type="term" value="C:membrane"/>
    <property type="evidence" value="ECO:0007669"/>
    <property type="project" value="InterPro"/>
</dbReference>
<dbReference type="Gene3D" id="3.30.565.10">
    <property type="entry name" value="Histidine kinase-like ATPase, C-terminal domain"/>
    <property type="match status" value="1"/>
</dbReference>
<evidence type="ECO:0000256" key="7">
    <source>
        <dbReference type="ARBA" id="ARBA00022840"/>
    </source>
</evidence>
<dbReference type="CDD" id="cd16917">
    <property type="entry name" value="HATPase_UhpB-NarQ-NarX-like"/>
    <property type="match status" value="1"/>
</dbReference>
<evidence type="ECO:0000313" key="12">
    <source>
        <dbReference type="Proteomes" id="UP000183255"/>
    </source>
</evidence>
<feature type="transmembrane region" description="Helical" evidence="9">
    <location>
        <begin position="60"/>
        <end position="78"/>
    </location>
</feature>
<keyword evidence="9" id="KW-0812">Transmembrane</keyword>
<evidence type="ECO:0000259" key="10">
    <source>
        <dbReference type="Pfam" id="PF07730"/>
    </source>
</evidence>
<reference evidence="11 12" key="1">
    <citation type="submission" date="2016-10" db="EMBL/GenBank/DDBJ databases">
        <authorList>
            <person name="de Groot N.N."/>
        </authorList>
    </citation>
    <scope>NUCLEOTIDE SEQUENCE [LARGE SCALE GENOMIC DNA]</scope>
    <source>
        <strain evidence="11 12">CGMCC 1.5058</strain>
    </source>
</reference>